<protein>
    <recommendedName>
        <fullName evidence="3">Glycosyl hydrolases family 43</fullName>
    </recommendedName>
</protein>
<dbReference type="Proteomes" id="UP000554054">
    <property type="component" value="Unassembled WGS sequence"/>
</dbReference>
<organism evidence="1 2">
    <name type="scientific">Janibacter cremeus</name>
    <dbReference type="NCBI Taxonomy" id="1285192"/>
    <lineage>
        <taxon>Bacteria</taxon>
        <taxon>Bacillati</taxon>
        <taxon>Actinomycetota</taxon>
        <taxon>Actinomycetes</taxon>
        <taxon>Micrococcales</taxon>
        <taxon>Intrasporangiaceae</taxon>
        <taxon>Janibacter</taxon>
    </lineage>
</organism>
<evidence type="ECO:0000313" key="1">
    <source>
        <dbReference type="EMBL" id="NYF98855.1"/>
    </source>
</evidence>
<keyword evidence="2" id="KW-1185">Reference proteome</keyword>
<name>A0A852VYS0_9MICO</name>
<proteinExistence type="predicted"/>
<dbReference type="RefSeq" id="WP_185991621.1">
    <property type="nucleotide sequence ID" value="NZ_JACCAE010000001.1"/>
</dbReference>
<dbReference type="AlphaFoldDB" id="A0A852VYS0"/>
<comment type="caution">
    <text evidence="1">The sequence shown here is derived from an EMBL/GenBank/DDBJ whole genome shotgun (WGS) entry which is preliminary data.</text>
</comment>
<reference evidence="1 2" key="1">
    <citation type="submission" date="2020-07" db="EMBL/GenBank/DDBJ databases">
        <title>Sequencing the genomes of 1000 actinobacteria strains.</title>
        <authorList>
            <person name="Klenk H.-P."/>
        </authorList>
    </citation>
    <scope>NUCLEOTIDE SEQUENCE [LARGE SCALE GENOMIC DNA]</scope>
    <source>
        <strain evidence="1 2">DSM 26154</strain>
    </source>
</reference>
<evidence type="ECO:0000313" key="2">
    <source>
        <dbReference type="Proteomes" id="UP000554054"/>
    </source>
</evidence>
<accession>A0A852VYS0</accession>
<sequence>MLSVFEREGAWYAVSKEGDFHGTSMAVWKAPEVTGPWTKHLVRPLETSDGIRRYTPLAHPDFALPSGRLLVSWSESPTDSGLYYTNPEMYRPQFDEITLP</sequence>
<dbReference type="EMBL" id="JACCAE010000001">
    <property type="protein sequence ID" value="NYF98855.1"/>
    <property type="molecule type" value="Genomic_DNA"/>
</dbReference>
<gene>
    <name evidence="1" type="ORF">BJY20_002247</name>
</gene>
<evidence type="ECO:0008006" key="3">
    <source>
        <dbReference type="Google" id="ProtNLM"/>
    </source>
</evidence>